<evidence type="ECO:0000313" key="2">
    <source>
        <dbReference type="Proteomes" id="UP001631969"/>
    </source>
</evidence>
<evidence type="ECO:0000313" key="1">
    <source>
        <dbReference type="EMBL" id="MFM9329977.1"/>
    </source>
</evidence>
<gene>
    <name evidence="1" type="ORF">ACI1P1_16900</name>
</gene>
<name>A0ACC7P003_9BACL</name>
<protein>
    <submittedName>
        <fullName evidence="1">S-layer homology domain-containing protein</fullName>
    </submittedName>
</protein>
<organism evidence="1 2">
    <name type="scientific">Paenibacillus mesotrionivorans</name>
    <dbReference type="NCBI Taxonomy" id="3160968"/>
    <lineage>
        <taxon>Bacteria</taxon>
        <taxon>Bacillati</taxon>
        <taxon>Bacillota</taxon>
        <taxon>Bacilli</taxon>
        <taxon>Bacillales</taxon>
        <taxon>Paenibacillaceae</taxon>
        <taxon>Paenibacillus</taxon>
    </lineage>
</organism>
<sequence length="394" mass="44106">MKKLLLTFTAFALLSAAWMSPALAGFSDVDANPQYTWAKPSIDEMNRKGILTGFPDGSFQPGQPVTKAQFTVMVYRLFPLLRNPKPETIPGVPENHWAFKEFAELYSTIYPEYAADVQSDDYTYSYQPEKQMSRWDVLIVLDALFSGMDGPESVTAADIAKELGRIKDIPQRQFASYDEYETSNPRYSSLVPELLLVNDPAYGLGWAGDFDYVKAEALYRFTRLGIMTADEAGLFRPQAPVTRAEMVTILNRMAKAAGEDYAYVEPEEYISGSYLTPGSSTGFGTNLYYSLPEETIVLSESPSWAHNPGTRLTKTALRIESRQILDVYVTINGHTVKYSHEQLVNGSGKVILDVSGADSFHVRGEARHPEQLTEDGDNEVMIYVSDPEYHEPEE</sequence>
<proteinExistence type="predicted"/>
<accession>A0ACC7P003</accession>
<dbReference type="Proteomes" id="UP001631969">
    <property type="component" value="Unassembled WGS sequence"/>
</dbReference>
<reference evidence="1" key="1">
    <citation type="submission" date="2024-12" db="EMBL/GenBank/DDBJ databases">
        <authorList>
            <person name="Wu N."/>
        </authorList>
    </citation>
    <scope>NUCLEOTIDE SEQUENCE</scope>
    <source>
        <strain evidence="1">P15</strain>
    </source>
</reference>
<keyword evidence="2" id="KW-1185">Reference proteome</keyword>
<comment type="caution">
    <text evidence="1">The sequence shown here is derived from an EMBL/GenBank/DDBJ whole genome shotgun (WGS) entry which is preliminary data.</text>
</comment>
<dbReference type="EMBL" id="JBJURJ010000011">
    <property type="protein sequence ID" value="MFM9329977.1"/>
    <property type="molecule type" value="Genomic_DNA"/>
</dbReference>